<protein>
    <submittedName>
        <fullName evidence="3">Uncharacterized protein</fullName>
    </submittedName>
</protein>
<sequence>MRAHSPRRALAAAVLVPALLVPLAACGGKGDGGGPGDGESPAGSDGGKGGGSGQGAGRG</sequence>
<name>A0ABP6CGP7_9ACTN</name>
<evidence type="ECO:0000313" key="3">
    <source>
        <dbReference type="EMBL" id="GAA2619453.1"/>
    </source>
</evidence>
<feature type="region of interest" description="Disordered" evidence="1">
    <location>
        <begin position="25"/>
        <end position="59"/>
    </location>
</feature>
<dbReference type="Proteomes" id="UP001501447">
    <property type="component" value="Unassembled WGS sequence"/>
</dbReference>
<keyword evidence="4" id="KW-1185">Reference proteome</keyword>
<dbReference type="RefSeq" id="WP_344567269.1">
    <property type="nucleotide sequence ID" value="NZ_BAAARJ010000011.1"/>
</dbReference>
<accession>A0ABP6CGP7</accession>
<reference evidence="4" key="1">
    <citation type="journal article" date="2019" name="Int. J. Syst. Evol. Microbiol.">
        <title>The Global Catalogue of Microorganisms (GCM) 10K type strain sequencing project: providing services to taxonomists for standard genome sequencing and annotation.</title>
        <authorList>
            <consortium name="The Broad Institute Genomics Platform"/>
            <consortium name="The Broad Institute Genome Sequencing Center for Infectious Disease"/>
            <person name="Wu L."/>
            <person name="Ma J."/>
        </authorList>
    </citation>
    <scope>NUCLEOTIDE SEQUENCE [LARGE SCALE GENOMIC DNA]</scope>
    <source>
        <strain evidence="4">JCM 16373</strain>
    </source>
</reference>
<feature type="compositionally biased region" description="Gly residues" evidence="1">
    <location>
        <begin position="44"/>
        <end position="59"/>
    </location>
</feature>
<organism evidence="3 4">
    <name type="scientific">Streptomyces axinellae</name>
    <dbReference type="NCBI Taxonomy" id="552788"/>
    <lineage>
        <taxon>Bacteria</taxon>
        <taxon>Bacillati</taxon>
        <taxon>Actinomycetota</taxon>
        <taxon>Actinomycetes</taxon>
        <taxon>Kitasatosporales</taxon>
        <taxon>Streptomycetaceae</taxon>
        <taxon>Streptomyces</taxon>
    </lineage>
</organism>
<gene>
    <name evidence="3" type="ORF">GCM10009863_36750</name>
</gene>
<evidence type="ECO:0000256" key="2">
    <source>
        <dbReference type="SAM" id="SignalP"/>
    </source>
</evidence>
<proteinExistence type="predicted"/>
<evidence type="ECO:0000313" key="4">
    <source>
        <dbReference type="Proteomes" id="UP001501447"/>
    </source>
</evidence>
<comment type="caution">
    <text evidence="3">The sequence shown here is derived from an EMBL/GenBank/DDBJ whole genome shotgun (WGS) entry which is preliminary data.</text>
</comment>
<feature type="chain" id="PRO_5046812615" evidence="2">
    <location>
        <begin position="28"/>
        <end position="59"/>
    </location>
</feature>
<feature type="signal peptide" evidence="2">
    <location>
        <begin position="1"/>
        <end position="27"/>
    </location>
</feature>
<evidence type="ECO:0000256" key="1">
    <source>
        <dbReference type="SAM" id="MobiDB-lite"/>
    </source>
</evidence>
<keyword evidence="2" id="KW-0732">Signal</keyword>
<dbReference type="EMBL" id="BAAARJ010000011">
    <property type="protein sequence ID" value="GAA2619453.1"/>
    <property type="molecule type" value="Genomic_DNA"/>
</dbReference>
<feature type="compositionally biased region" description="Gly residues" evidence="1">
    <location>
        <begin position="27"/>
        <end position="37"/>
    </location>
</feature>